<dbReference type="Proteomes" id="UP000186698">
    <property type="component" value="Chromosome 4L"/>
</dbReference>
<evidence type="ECO:0000256" key="3">
    <source>
        <dbReference type="ARBA" id="ARBA00022679"/>
    </source>
</evidence>
<dbReference type="PROSITE" id="PS50011">
    <property type="entry name" value="PROTEIN_KINASE_DOM"/>
    <property type="match status" value="1"/>
</dbReference>
<comment type="catalytic activity">
    <reaction evidence="7">
        <text>L-threonyl-[protein] + ATP = O-phospho-L-threonyl-[protein] + ADP + H(+)</text>
        <dbReference type="Rhea" id="RHEA:46608"/>
        <dbReference type="Rhea" id="RHEA-COMP:11060"/>
        <dbReference type="Rhea" id="RHEA-COMP:11605"/>
        <dbReference type="ChEBI" id="CHEBI:15378"/>
        <dbReference type="ChEBI" id="CHEBI:30013"/>
        <dbReference type="ChEBI" id="CHEBI:30616"/>
        <dbReference type="ChEBI" id="CHEBI:61977"/>
        <dbReference type="ChEBI" id="CHEBI:456216"/>
        <dbReference type="EC" id="2.7.11.1"/>
    </reaction>
</comment>
<feature type="binding site" evidence="9">
    <location>
        <position position="117"/>
    </location>
    <ligand>
        <name>ATP</name>
        <dbReference type="ChEBI" id="CHEBI:30616"/>
    </ligand>
</feature>
<sequence>MPVDPAEELSPRTEHPVLELEEKEDIREVSADVEEAPCETSKESSPDGPSAAPEASKEPEEHQEAEPPMDEAQEPIDLEFSGICQKDLRRCALLGKGGFGKVLLIQHNTTKKYCAVKAMAKEKIYTSDDIDGILTEKRVMQITKESLYTVNLYATFHTKNMLFFVMEFAAGGSVRTHLQKARTFDIPRARFYAACITLGLEELHGKGIVHR</sequence>
<dbReference type="KEGG" id="xla:121403147"/>
<keyword evidence="4 9" id="KW-0547">Nucleotide-binding</keyword>
<dbReference type="Pfam" id="PF00069">
    <property type="entry name" value="Pkinase"/>
    <property type="match status" value="1"/>
</dbReference>
<name>A0A8J1MYL4_XENLA</name>
<evidence type="ECO:0000256" key="5">
    <source>
        <dbReference type="ARBA" id="ARBA00022777"/>
    </source>
</evidence>
<dbReference type="AlphaFoldDB" id="A0A8J1MYL4"/>
<keyword evidence="5" id="KW-0418">Kinase</keyword>
<gene>
    <name evidence="13" type="primary">LOC121403147</name>
</gene>
<evidence type="ECO:0000259" key="11">
    <source>
        <dbReference type="PROSITE" id="PS50011"/>
    </source>
</evidence>
<feature type="region of interest" description="Disordered" evidence="10">
    <location>
        <begin position="1"/>
        <end position="74"/>
    </location>
</feature>
<dbReference type="GO" id="GO:0035556">
    <property type="term" value="P:intracellular signal transduction"/>
    <property type="evidence" value="ECO:0000318"/>
    <property type="project" value="GO_Central"/>
</dbReference>
<evidence type="ECO:0000256" key="7">
    <source>
        <dbReference type="ARBA" id="ARBA00047899"/>
    </source>
</evidence>
<proteinExistence type="predicted"/>
<dbReference type="GeneID" id="121403147"/>
<dbReference type="PANTHER" id="PTHR24356">
    <property type="entry name" value="SERINE/THREONINE-PROTEIN KINASE"/>
    <property type="match status" value="1"/>
</dbReference>
<dbReference type="RefSeq" id="XP_041446974.1">
    <property type="nucleotide sequence ID" value="XM_041591040.1"/>
</dbReference>
<dbReference type="EC" id="2.7.11.1" evidence="1"/>
<evidence type="ECO:0000256" key="2">
    <source>
        <dbReference type="ARBA" id="ARBA00022527"/>
    </source>
</evidence>
<dbReference type="SUPFAM" id="SSF56112">
    <property type="entry name" value="Protein kinase-like (PK-like)"/>
    <property type="match status" value="1"/>
</dbReference>
<dbReference type="GO" id="GO:0005524">
    <property type="term" value="F:ATP binding"/>
    <property type="evidence" value="ECO:0007669"/>
    <property type="project" value="UniProtKB-UniRule"/>
</dbReference>
<protein>
    <recommendedName>
        <fullName evidence="1">non-specific serine/threonine protein kinase</fullName>
        <ecNumber evidence="1">2.7.11.1</ecNumber>
    </recommendedName>
</protein>
<dbReference type="Gene3D" id="1.10.510.10">
    <property type="entry name" value="Transferase(Phosphotransferase) domain 1"/>
    <property type="match status" value="1"/>
</dbReference>
<evidence type="ECO:0000256" key="1">
    <source>
        <dbReference type="ARBA" id="ARBA00012513"/>
    </source>
</evidence>
<evidence type="ECO:0000256" key="8">
    <source>
        <dbReference type="ARBA" id="ARBA00048679"/>
    </source>
</evidence>
<reference evidence="13" key="1">
    <citation type="submission" date="2025-08" db="UniProtKB">
        <authorList>
            <consortium name="RefSeq"/>
        </authorList>
    </citation>
    <scope>IDENTIFICATION</scope>
    <source>
        <strain evidence="13">J_2021</strain>
        <tissue evidence="13">Erythrocytes</tissue>
    </source>
</reference>
<accession>A0A8J1MYL4</accession>
<dbReference type="PANTHER" id="PTHR24356:SF365">
    <property type="entry name" value="PROTEIN KINASE C DELTA TYPE"/>
    <property type="match status" value="1"/>
</dbReference>
<keyword evidence="2" id="KW-0723">Serine/threonine-protein kinase</keyword>
<dbReference type="PROSITE" id="PS00107">
    <property type="entry name" value="PROTEIN_KINASE_ATP"/>
    <property type="match status" value="1"/>
</dbReference>
<feature type="domain" description="Protein kinase" evidence="11">
    <location>
        <begin position="88"/>
        <end position="211"/>
    </location>
</feature>
<dbReference type="InterPro" id="IPR017441">
    <property type="entry name" value="Protein_kinase_ATP_BS"/>
</dbReference>
<evidence type="ECO:0000313" key="13">
    <source>
        <dbReference type="RefSeq" id="XP_041446974.1"/>
    </source>
</evidence>
<evidence type="ECO:0000256" key="6">
    <source>
        <dbReference type="ARBA" id="ARBA00022840"/>
    </source>
</evidence>
<dbReference type="InterPro" id="IPR011009">
    <property type="entry name" value="Kinase-like_dom_sf"/>
</dbReference>
<dbReference type="SMART" id="SM00220">
    <property type="entry name" value="S_TKc"/>
    <property type="match status" value="1"/>
</dbReference>
<keyword evidence="6 9" id="KW-0067">ATP-binding</keyword>
<dbReference type="GO" id="GO:0004674">
    <property type="term" value="F:protein serine/threonine kinase activity"/>
    <property type="evidence" value="ECO:0000318"/>
    <property type="project" value="GO_Central"/>
</dbReference>
<dbReference type="Gene3D" id="3.30.200.20">
    <property type="entry name" value="Phosphorylase Kinase, domain 1"/>
    <property type="match status" value="1"/>
</dbReference>
<feature type="compositionally biased region" description="Basic and acidic residues" evidence="10">
    <location>
        <begin position="55"/>
        <end position="65"/>
    </location>
</feature>
<feature type="compositionally biased region" description="Basic and acidic residues" evidence="10">
    <location>
        <begin position="9"/>
        <end position="30"/>
    </location>
</feature>
<comment type="catalytic activity">
    <reaction evidence="8">
        <text>L-seryl-[protein] + ATP = O-phospho-L-seryl-[protein] + ADP + H(+)</text>
        <dbReference type="Rhea" id="RHEA:17989"/>
        <dbReference type="Rhea" id="RHEA-COMP:9863"/>
        <dbReference type="Rhea" id="RHEA-COMP:11604"/>
        <dbReference type="ChEBI" id="CHEBI:15378"/>
        <dbReference type="ChEBI" id="CHEBI:29999"/>
        <dbReference type="ChEBI" id="CHEBI:30616"/>
        <dbReference type="ChEBI" id="CHEBI:83421"/>
        <dbReference type="ChEBI" id="CHEBI:456216"/>
        <dbReference type="EC" id="2.7.11.1"/>
    </reaction>
</comment>
<dbReference type="InterPro" id="IPR000719">
    <property type="entry name" value="Prot_kinase_dom"/>
</dbReference>
<keyword evidence="3" id="KW-0808">Transferase</keyword>
<evidence type="ECO:0000256" key="9">
    <source>
        <dbReference type="PROSITE-ProRule" id="PRU10141"/>
    </source>
</evidence>
<keyword evidence="12" id="KW-1185">Reference proteome</keyword>
<evidence type="ECO:0000256" key="10">
    <source>
        <dbReference type="SAM" id="MobiDB-lite"/>
    </source>
</evidence>
<dbReference type="InterPro" id="IPR050236">
    <property type="entry name" value="Ser_Thr_kinase_AGC"/>
</dbReference>
<evidence type="ECO:0000313" key="12">
    <source>
        <dbReference type="Proteomes" id="UP000186698"/>
    </source>
</evidence>
<organism evidence="12 13">
    <name type="scientific">Xenopus laevis</name>
    <name type="common">African clawed frog</name>
    <dbReference type="NCBI Taxonomy" id="8355"/>
    <lineage>
        <taxon>Eukaryota</taxon>
        <taxon>Metazoa</taxon>
        <taxon>Chordata</taxon>
        <taxon>Craniata</taxon>
        <taxon>Vertebrata</taxon>
        <taxon>Euteleostomi</taxon>
        <taxon>Amphibia</taxon>
        <taxon>Batrachia</taxon>
        <taxon>Anura</taxon>
        <taxon>Pipoidea</taxon>
        <taxon>Pipidae</taxon>
        <taxon>Xenopodinae</taxon>
        <taxon>Xenopus</taxon>
        <taxon>Xenopus</taxon>
    </lineage>
</organism>
<evidence type="ECO:0000256" key="4">
    <source>
        <dbReference type="ARBA" id="ARBA00022741"/>
    </source>
</evidence>